<organism evidence="5 6">
    <name type="scientific">Nitrososphaera gargensis (strain Ga9.2)</name>
    <dbReference type="NCBI Taxonomy" id="1237085"/>
    <lineage>
        <taxon>Archaea</taxon>
        <taxon>Nitrososphaerota</taxon>
        <taxon>Nitrososphaeria</taxon>
        <taxon>Nitrososphaerales</taxon>
        <taxon>Nitrososphaeraceae</taxon>
        <taxon>Nitrososphaera</taxon>
    </lineage>
</organism>
<feature type="domain" description="F5/8 type C" evidence="4">
    <location>
        <begin position="22"/>
        <end position="165"/>
    </location>
</feature>
<evidence type="ECO:0000256" key="3">
    <source>
        <dbReference type="ARBA" id="ARBA00022825"/>
    </source>
</evidence>
<keyword evidence="2" id="KW-0378">Hydrolase</keyword>
<dbReference type="AlphaFoldDB" id="K0III3"/>
<evidence type="ECO:0000313" key="5">
    <source>
        <dbReference type="EMBL" id="AFU58858.1"/>
    </source>
</evidence>
<keyword evidence="6" id="KW-1185">Reference proteome</keyword>
<keyword evidence="3" id="KW-0720">Serine protease</keyword>
<dbReference type="InterPro" id="IPR036852">
    <property type="entry name" value="Peptidase_S8/S53_dom_sf"/>
</dbReference>
<dbReference type="Pfam" id="PF00082">
    <property type="entry name" value="Peptidase_S8"/>
    <property type="match status" value="1"/>
</dbReference>
<dbReference type="SUPFAM" id="SSF52743">
    <property type="entry name" value="Subtilisin-like"/>
    <property type="match status" value="1"/>
</dbReference>
<dbReference type="STRING" id="1237085.Ngar_c19260"/>
<evidence type="ECO:0000256" key="1">
    <source>
        <dbReference type="ARBA" id="ARBA00022670"/>
    </source>
</evidence>
<dbReference type="KEGG" id="nga:Ngar_c19260"/>
<dbReference type="Proteomes" id="UP000008037">
    <property type="component" value="Chromosome"/>
</dbReference>
<dbReference type="GO" id="GO:0004252">
    <property type="term" value="F:serine-type endopeptidase activity"/>
    <property type="evidence" value="ECO:0007669"/>
    <property type="project" value="InterPro"/>
</dbReference>
<accession>K0III3</accession>
<dbReference type="EMBL" id="CP002408">
    <property type="protein sequence ID" value="AFU58858.1"/>
    <property type="molecule type" value="Genomic_DNA"/>
</dbReference>
<dbReference type="GO" id="GO:0006508">
    <property type="term" value="P:proteolysis"/>
    <property type="evidence" value="ECO:0007669"/>
    <property type="project" value="UniProtKB-KW"/>
</dbReference>
<dbReference type="Gene3D" id="2.60.120.260">
    <property type="entry name" value="Galactose-binding domain-like"/>
    <property type="match status" value="1"/>
</dbReference>
<dbReference type="InterPro" id="IPR023828">
    <property type="entry name" value="Peptidase_S8_Ser-AS"/>
</dbReference>
<dbReference type="InterPro" id="IPR000421">
    <property type="entry name" value="FA58C"/>
</dbReference>
<dbReference type="PROSITE" id="PS00138">
    <property type="entry name" value="SUBTILASE_SER"/>
    <property type="match status" value="1"/>
</dbReference>
<dbReference type="InterPro" id="IPR000209">
    <property type="entry name" value="Peptidase_S8/S53_dom"/>
</dbReference>
<evidence type="ECO:0000313" key="6">
    <source>
        <dbReference type="Proteomes" id="UP000008037"/>
    </source>
</evidence>
<sequence>MIPSFVNLNSTPSLFSSVSAQQNDDSADIQDGECENLVVDDISSSNNIVGRQVAENVLDNNLGSLWIARGTSAWIQADLGESKIICDIEITWLRISPRQQYELKISISVDGINYDIVHTGRIAGNTMFIPQRYDLGEANGRYVKITVDMANANNLIGISNLVINGREDTTAEEEFTYTVDEQIEPSVKELPGIKGGPPRPVEAVVGPDGTQDEFVINEVIFRPRDQAELSAFIAKYNGTILDDGSPLLIPGANRTEDSTVPESSGWYLIRVDLERSSLNDLSSNMEQLNLTGQVVFSSQDAARLAALIARESDQDISPNFFARPGAVIEHPDYGGGNLDAERWTWMTEDDNPGAPGVQGLSVGTVNAWNYLRYMRIPPPPPSGIWSPAIVAIVDAGFDLDQTTGLPLNNNRDYFHLGDNLMQGDVVDHDLRAGGDYAGWHGQGVFGVALSRPRNGYGSAGTAGEIAYPMLIRIDGSFYHMADGIRTSVLNGANVINISWFGECNWWCRTFTGNDNAVESEVGLAVAGNAIVVSIPGNTQPLGQDIGDKYMIPCKVTGVLCVGAIMGNGQAELFSNYGNGVDIWAPDCTRSTVSRVSADDDVDDLGIDELWQFCGTSGAAPFVSGIVAMMKMPKPDMTLNEAVDILQRTSNPSTDPKVSLTGYVDAFRAVASLRENRPPSVNIILPEDGASITWGVFSGRATAQDPEQGGWFSNSIASITFTSNRDGRLCIATDRFGDYYYCQKRNLSLGSHRITAIATDIFGASGSDSIDIEVINHDPSPRIIWPPNNSEFRTGQSIEFRGFAYDLDESISDSNLSWTSNIDGPIGTGRTTSRTLSEGVHTITLQATDLYGATGETSIVVNVVSGVGIPEPEITSPRNGAQFFTGQTITFEGRAIDEEDGELPGSSLEWRSSRDSLLGTGNTISVVLSGPPTPCRPEFIGHTITLTATDSDGNSATSQIIVSVGTVC</sequence>
<dbReference type="PROSITE" id="PS51892">
    <property type="entry name" value="SUBTILASE"/>
    <property type="match status" value="1"/>
</dbReference>
<dbReference type="InterPro" id="IPR013783">
    <property type="entry name" value="Ig-like_fold"/>
</dbReference>
<dbReference type="PROSITE" id="PS50022">
    <property type="entry name" value="FA58C_3"/>
    <property type="match status" value="1"/>
</dbReference>
<gene>
    <name evidence="5" type="ordered locus">Ngar_c19260</name>
</gene>
<dbReference type="InterPro" id="IPR008979">
    <property type="entry name" value="Galactose-bd-like_sf"/>
</dbReference>
<reference evidence="5 6" key="1">
    <citation type="journal article" date="2012" name="Environ. Microbiol.">
        <title>The genome of the ammonia-oxidizing Candidatus Nitrososphaera gargensis: insights into metabolic versatility and environmental adaptations.</title>
        <authorList>
            <person name="Spang A."/>
            <person name="Poehlein A."/>
            <person name="Offre P."/>
            <person name="Zumbragel S."/>
            <person name="Haider S."/>
            <person name="Rychlik N."/>
            <person name="Nowka B."/>
            <person name="Schmeisser C."/>
            <person name="Lebedeva E.V."/>
            <person name="Rattei T."/>
            <person name="Bohm C."/>
            <person name="Schmid M."/>
            <person name="Galushko A."/>
            <person name="Hatzenpichler R."/>
            <person name="Weinmaier T."/>
            <person name="Daniel R."/>
            <person name="Schleper C."/>
            <person name="Spieck E."/>
            <person name="Streit W."/>
            <person name="Wagner M."/>
        </authorList>
    </citation>
    <scope>NUCLEOTIDE SEQUENCE [LARGE SCALE GENOMIC DNA]</scope>
    <source>
        <strain evidence="6">Ga9.2</strain>
    </source>
</reference>
<dbReference type="Gene3D" id="2.60.40.10">
    <property type="entry name" value="Immunoglobulins"/>
    <property type="match status" value="3"/>
</dbReference>
<dbReference type="InParanoid" id="K0III3"/>
<dbReference type="BioCyc" id="CNIT1237085:G1324-1924-MONOMER"/>
<evidence type="ECO:0000259" key="4">
    <source>
        <dbReference type="PROSITE" id="PS50022"/>
    </source>
</evidence>
<evidence type="ECO:0000256" key="2">
    <source>
        <dbReference type="ARBA" id="ARBA00022801"/>
    </source>
</evidence>
<dbReference type="CDD" id="cd00306">
    <property type="entry name" value="Peptidases_S8_S53"/>
    <property type="match status" value="1"/>
</dbReference>
<dbReference type="SUPFAM" id="SSF49785">
    <property type="entry name" value="Galactose-binding domain-like"/>
    <property type="match status" value="1"/>
</dbReference>
<proteinExistence type="predicted"/>
<dbReference type="HOGENOM" id="CLU_306223_0_0_2"/>
<keyword evidence="1" id="KW-0645">Protease</keyword>
<name>K0III3_NITGG</name>
<dbReference type="Pfam" id="PF00754">
    <property type="entry name" value="F5_F8_type_C"/>
    <property type="match status" value="1"/>
</dbReference>
<protein>
    <submittedName>
        <fullName evidence="5">Putative peptidase</fullName>
    </submittedName>
</protein>
<dbReference type="Gene3D" id="3.40.50.200">
    <property type="entry name" value="Peptidase S8/S53 domain"/>
    <property type="match status" value="1"/>
</dbReference>